<feature type="region of interest" description="Disordered" evidence="6">
    <location>
        <begin position="82"/>
        <end position="114"/>
    </location>
</feature>
<dbReference type="GO" id="GO:0071986">
    <property type="term" value="C:Ragulator complex"/>
    <property type="evidence" value="ECO:0007669"/>
    <property type="project" value="InterPro"/>
</dbReference>
<organism evidence="7 8">
    <name type="scientific">Oleoguttula mirabilis</name>
    <dbReference type="NCBI Taxonomy" id="1507867"/>
    <lineage>
        <taxon>Eukaryota</taxon>
        <taxon>Fungi</taxon>
        <taxon>Dikarya</taxon>
        <taxon>Ascomycota</taxon>
        <taxon>Pezizomycotina</taxon>
        <taxon>Dothideomycetes</taxon>
        <taxon>Dothideomycetidae</taxon>
        <taxon>Mycosphaerellales</taxon>
        <taxon>Teratosphaeriaceae</taxon>
        <taxon>Oleoguttula</taxon>
    </lineage>
</organism>
<dbReference type="GO" id="GO:0001919">
    <property type="term" value="P:regulation of receptor recycling"/>
    <property type="evidence" value="ECO:0007669"/>
    <property type="project" value="InterPro"/>
</dbReference>
<dbReference type="Proteomes" id="UP001324427">
    <property type="component" value="Unassembled WGS sequence"/>
</dbReference>
<comment type="caution">
    <text evidence="7">The sequence shown here is derived from an EMBL/GenBank/DDBJ whole genome shotgun (WGS) entry which is preliminary data.</text>
</comment>
<dbReference type="GO" id="GO:0016197">
    <property type="term" value="P:endosomal transport"/>
    <property type="evidence" value="ECO:0007669"/>
    <property type="project" value="InterPro"/>
</dbReference>
<accession>A0AAV9JWF7</accession>
<evidence type="ECO:0000313" key="7">
    <source>
        <dbReference type="EMBL" id="KAK4549410.1"/>
    </source>
</evidence>
<evidence type="ECO:0008006" key="9">
    <source>
        <dbReference type="Google" id="ProtNLM"/>
    </source>
</evidence>
<proteinExistence type="predicted"/>
<evidence type="ECO:0000256" key="1">
    <source>
        <dbReference type="ARBA" id="ARBA00004308"/>
    </source>
</evidence>
<gene>
    <name evidence="7" type="ORF">LTR36_006407</name>
</gene>
<name>A0AAV9JWF7_9PEZI</name>
<evidence type="ECO:0000256" key="6">
    <source>
        <dbReference type="SAM" id="MobiDB-lite"/>
    </source>
</evidence>
<protein>
    <recommendedName>
        <fullName evidence="9">Late endosomal/lysosomal adaptor and MAPK and MTOR activator-domain-containing protein</fullName>
    </recommendedName>
</protein>
<keyword evidence="4" id="KW-0564">Palmitate</keyword>
<dbReference type="InterPro" id="IPR028209">
    <property type="entry name" value="LAMTOR1/MEH1"/>
</dbReference>
<evidence type="ECO:0000313" key="8">
    <source>
        <dbReference type="Proteomes" id="UP001324427"/>
    </source>
</evidence>
<evidence type="ECO:0000256" key="4">
    <source>
        <dbReference type="ARBA" id="ARBA00023139"/>
    </source>
</evidence>
<dbReference type="GO" id="GO:0045121">
    <property type="term" value="C:membrane raft"/>
    <property type="evidence" value="ECO:0007669"/>
    <property type="project" value="InterPro"/>
</dbReference>
<evidence type="ECO:0000256" key="2">
    <source>
        <dbReference type="ARBA" id="ARBA00022707"/>
    </source>
</evidence>
<dbReference type="GO" id="GO:0032008">
    <property type="term" value="P:positive regulation of TOR signaling"/>
    <property type="evidence" value="ECO:0007669"/>
    <property type="project" value="InterPro"/>
</dbReference>
<feature type="compositionally biased region" description="Basic and acidic residues" evidence="6">
    <location>
        <begin position="82"/>
        <end position="94"/>
    </location>
</feature>
<sequence length="166" mass="17987">MGICASCLGLNRHPSQDIEETDPLLDDSRPAQYGSIVGRDGDDVAQPDEEELRRDREALELITAEAAENMIDVSHRSSADISHHIAYTNHDRQATTHYETNAESEDPAGPEDAEEAAWLQSIQSDGLDSVTGVKGLQSGALVLDISQLRQEPSPSSARKAPKSAIR</sequence>
<keyword evidence="2" id="KW-0519">Myristate</keyword>
<comment type="subcellular location">
    <subcellularLocation>
        <location evidence="1">Endomembrane system</location>
    </subcellularLocation>
</comment>
<keyword evidence="5" id="KW-0449">Lipoprotein</keyword>
<evidence type="ECO:0000256" key="3">
    <source>
        <dbReference type="ARBA" id="ARBA00023136"/>
    </source>
</evidence>
<keyword evidence="3" id="KW-0472">Membrane</keyword>
<dbReference type="EMBL" id="JAVFHQ010000004">
    <property type="protein sequence ID" value="KAK4549410.1"/>
    <property type="molecule type" value="Genomic_DNA"/>
</dbReference>
<dbReference type="SMART" id="SM01262">
    <property type="entry name" value="LAMTOR"/>
    <property type="match status" value="1"/>
</dbReference>
<feature type="compositionally biased region" description="Acidic residues" evidence="6">
    <location>
        <begin position="102"/>
        <end position="114"/>
    </location>
</feature>
<evidence type="ECO:0000256" key="5">
    <source>
        <dbReference type="ARBA" id="ARBA00023288"/>
    </source>
</evidence>
<reference evidence="7 8" key="1">
    <citation type="submission" date="2021-11" db="EMBL/GenBank/DDBJ databases">
        <title>Black yeast isolated from Biological Soil Crust.</title>
        <authorList>
            <person name="Kurbessoian T."/>
        </authorList>
    </citation>
    <scope>NUCLEOTIDE SEQUENCE [LARGE SCALE GENOMIC DNA]</scope>
    <source>
        <strain evidence="7 8">CCFEE 5522</strain>
    </source>
</reference>
<dbReference type="GO" id="GO:0031902">
    <property type="term" value="C:late endosome membrane"/>
    <property type="evidence" value="ECO:0007669"/>
    <property type="project" value="InterPro"/>
</dbReference>
<dbReference type="Pfam" id="PF15454">
    <property type="entry name" value="LAMTOR"/>
    <property type="match status" value="1"/>
</dbReference>
<dbReference type="AlphaFoldDB" id="A0AAV9JWF7"/>
<feature type="region of interest" description="Disordered" evidence="6">
    <location>
        <begin position="10"/>
        <end position="52"/>
    </location>
</feature>
<feature type="region of interest" description="Disordered" evidence="6">
    <location>
        <begin position="145"/>
        <end position="166"/>
    </location>
</feature>
<keyword evidence="8" id="KW-1185">Reference proteome</keyword>
<dbReference type="GO" id="GO:0043410">
    <property type="term" value="P:positive regulation of MAPK cascade"/>
    <property type="evidence" value="ECO:0007669"/>
    <property type="project" value="InterPro"/>
</dbReference>
<dbReference type="GO" id="GO:0071230">
    <property type="term" value="P:cellular response to amino acid stimulus"/>
    <property type="evidence" value="ECO:0007669"/>
    <property type="project" value="InterPro"/>
</dbReference>